<feature type="chain" id="PRO_5043875607" evidence="2">
    <location>
        <begin position="18"/>
        <end position="306"/>
    </location>
</feature>
<accession>A0AAV2PYU6</accession>
<dbReference type="Proteomes" id="UP001497623">
    <property type="component" value="Unassembled WGS sequence"/>
</dbReference>
<feature type="region of interest" description="Disordered" evidence="1">
    <location>
        <begin position="246"/>
        <end position="277"/>
    </location>
</feature>
<comment type="caution">
    <text evidence="3">The sequence shown here is derived from an EMBL/GenBank/DDBJ whole genome shotgun (WGS) entry which is preliminary data.</text>
</comment>
<gene>
    <name evidence="3" type="ORF">MNOR_LOCUS5888</name>
</gene>
<keyword evidence="2" id="KW-0732">Signal</keyword>
<name>A0AAV2PYU6_MEGNR</name>
<evidence type="ECO:0000256" key="2">
    <source>
        <dbReference type="SAM" id="SignalP"/>
    </source>
</evidence>
<evidence type="ECO:0000313" key="3">
    <source>
        <dbReference type="EMBL" id="CAL4066641.1"/>
    </source>
</evidence>
<dbReference type="AlphaFoldDB" id="A0AAV2PYU6"/>
<reference evidence="3 4" key="1">
    <citation type="submission" date="2024-05" db="EMBL/GenBank/DDBJ databases">
        <authorList>
            <person name="Wallberg A."/>
        </authorList>
    </citation>
    <scope>NUCLEOTIDE SEQUENCE [LARGE SCALE GENOMIC DNA]</scope>
</reference>
<proteinExistence type="predicted"/>
<feature type="signal peptide" evidence="2">
    <location>
        <begin position="1"/>
        <end position="17"/>
    </location>
</feature>
<sequence length="306" mass="34527">MEGKVFMFLLLIQIVSCSPFQQARKTEVLGILKPSDVTNTGTFPSYILDLLPELMAASQRIKTTNVVDTLMAYMPFARKVMAAQSPNGQLTVRQENMLRFNEKVTPPMMRFVEGISGGSSLMDMPLNAIPDDKFTDVMLRMLPDVSTIINQMKAKYGGWPGTDKALEIMDAFMPLARKATLYEAELEGRQMTAEENSFLTFAERVVPSLMEYSQALYYNAIQPGQENQITQLVKSAVDDLHKINNRASINSRTGSRPQFSQNNQVNVPYAPRPSSRLQSYQNPHFNVPFAYPVSYPIYYSSEEDDK</sequence>
<organism evidence="3 4">
    <name type="scientific">Meganyctiphanes norvegica</name>
    <name type="common">Northern krill</name>
    <name type="synonym">Thysanopoda norvegica</name>
    <dbReference type="NCBI Taxonomy" id="48144"/>
    <lineage>
        <taxon>Eukaryota</taxon>
        <taxon>Metazoa</taxon>
        <taxon>Ecdysozoa</taxon>
        <taxon>Arthropoda</taxon>
        <taxon>Crustacea</taxon>
        <taxon>Multicrustacea</taxon>
        <taxon>Malacostraca</taxon>
        <taxon>Eumalacostraca</taxon>
        <taxon>Eucarida</taxon>
        <taxon>Euphausiacea</taxon>
        <taxon>Euphausiidae</taxon>
        <taxon>Meganyctiphanes</taxon>
    </lineage>
</organism>
<evidence type="ECO:0000256" key="1">
    <source>
        <dbReference type="SAM" id="MobiDB-lite"/>
    </source>
</evidence>
<keyword evidence="4" id="KW-1185">Reference proteome</keyword>
<dbReference type="EMBL" id="CAXKWB010002333">
    <property type="protein sequence ID" value="CAL4066641.1"/>
    <property type="molecule type" value="Genomic_DNA"/>
</dbReference>
<protein>
    <submittedName>
        <fullName evidence="3">Uncharacterized protein</fullName>
    </submittedName>
</protein>
<evidence type="ECO:0000313" key="4">
    <source>
        <dbReference type="Proteomes" id="UP001497623"/>
    </source>
</evidence>
<feature type="compositionally biased region" description="Polar residues" evidence="1">
    <location>
        <begin position="246"/>
        <end position="266"/>
    </location>
</feature>